<dbReference type="GO" id="GO:0016829">
    <property type="term" value="F:lyase activity"/>
    <property type="evidence" value="ECO:0007669"/>
    <property type="project" value="UniProtKB-KW"/>
</dbReference>
<dbReference type="InterPro" id="IPR015424">
    <property type="entry name" value="PyrdxlP-dep_Trfase"/>
</dbReference>
<dbReference type="Gene3D" id="3.40.640.10">
    <property type="entry name" value="Type I PLP-dependent aspartate aminotransferase-like (Major domain)"/>
    <property type="match status" value="1"/>
</dbReference>
<evidence type="ECO:0000256" key="6">
    <source>
        <dbReference type="RuleBase" id="RU362118"/>
    </source>
</evidence>
<comment type="cofactor">
    <cofactor evidence="1 6">
        <name>pyridoxal 5'-phosphate</name>
        <dbReference type="ChEBI" id="CHEBI:597326"/>
    </cofactor>
</comment>
<proteinExistence type="inferred from homology"/>
<dbReference type="Pfam" id="PF01053">
    <property type="entry name" value="Cys_Met_Meta_PP"/>
    <property type="match status" value="1"/>
</dbReference>
<dbReference type="InterPro" id="IPR015422">
    <property type="entry name" value="PyrdxlP-dep_Trfase_small"/>
</dbReference>
<name>A0A562JBZ4_9FIRM</name>
<dbReference type="AlphaFoldDB" id="A0A562JBZ4"/>
<dbReference type="FunFam" id="3.40.640.10:FF:000035">
    <property type="entry name" value="O-succinylhomoserine sulfhydrylase"/>
    <property type="match status" value="1"/>
</dbReference>
<dbReference type="PIRSF" id="PIRSF001434">
    <property type="entry name" value="CGS"/>
    <property type="match status" value="1"/>
</dbReference>
<dbReference type="GO" id="GO:0019346">
    <property type="term" value="P:transsulfuration"/>
    <property type="evidence" value="ECO:0007669"/>
    <property type="project" value="InterPro"/>
</dbReference>
<dbReference type="Proteomes" id="UP000315343">
    <property type="component" value="Unassembled WGS sequence"/>
</dbReference>
<evidence type="ECO:0000313" key="8">
    <source>
        <dbReference type="Proteomes" id="UP000315343"/>
    </source>
</evidence>
<dbReference type="PANTHER" id="PTHR43797:SF3">
    <property type="entry name" value="O-ACETYLHOMOSERINE SULFHYDRYLASE"/>
    <property type="match status" value="1"/>
</dbReference>
<evidence type="ECO:0000256" key="4">
    <source>
        <dbReference type="ARBA" id="ARBA00022898"/>
    </source>
</evidence>
<dbReference type="Gene3D" id="3.90.1150.10">
    <property type="entry name" value="Aspartate Aminotransferase, domain 1"/>
    <property type="match status" value="1"/>
</dbReference>
<gene>
    <name evidence="7" type="ORF">LY60_01875</name>
</gene>
<dbReference type="EMBL" id="VLKH01000004">
    <property type="protein sequence ID" value="TWH80613.1"/>
    <property type="molecule type" value="Genomic_DNA"/>
</dbReference>
<keyword evidence="4 5" id="KW-0663">Pyridoxal phosphate</keyword>
<dbReference type="GO" id="GO:0071269">
    <property type="term" value="P:L-homocysteine biosynthetic process"/>
    <property type="evidence" value="ECO:0007669"/>
    <property type="project" value="TreeGrafter"/>
</dbReference>
<reference evidence="7 8" key="1">
    <citation type="submission" date="2019-07" db="EMBL/GenBank/DDBJ databases">
        <title>Genomic Encyclopedia of Type Strains, Phase I: the one thousand microbial genomes (KMG-I) project.</title>
        <authorList>
            <person name="Kyrpides N."/>
        </authorList>
    </citation>
    <scope>NUCLEOTIDE SEQUENCE [LARGE SCALE GENOMIC DNA]</scope>
    <source>
        <strain evidence="7 8">DSM 13558</strain>
    </source>
</reference>
<protein>
    <submittedName>
        <fullName evidence="7">O-acetylhomoserine (Thiol)-lyase</fullName>
    </submittedName>
</protein>
<dbReference type="InterPro" id="IPR015421">
    <property type="entry name" value="PyrdxlP-dep_Trfase_major"/>
</dbReference>
<dbReference type="GO" id="GO:0006535">
    <property type="term" value="P:cysteine biosynthetic process from serine"/>
    <property type="evidence" value="ECO:0007669"/>
    <property type="project" value="TreeGrafter"/>
</dbReference>
<comment type="similarity">
    <text evidence="2 6">Belongs to the trans-sulfuration enzymes family.</text>
</comment>
<dbReference type="GO" id="GO:0004124">
    <property type="term" value="F:cysteine synthase activity"/>
    <property type="evidence" value="ECO:0007669"/>
    <property type="project" value="TreeGrafter"/>
</dbReference>
<dbReference type="InterPro" id="IPR006235">
    <property type="entry name" value="OAc-hSer/O-AcSer_sulfhydrylase"/>
</dbReference>
<organism evidence="7 8">
    <name type="scientific">Sedimentibacter saalensis</name>
    <dbReference type="NCBI Taxonomy" id="130788"/>
    <lineage>
        <taxon>Bacteria</taxon>
        <taxon>Bacillati</taxon>
        <taxon>Bacillota</taxon>
        <taxon>Tissierellia</taxon>
        <taxon>Sedimentibacter</taxon>
    </lineage>
</organism>
<dbReference type="NCBIfam" id="TIGR01326">
    <property type="entry name" value="OAH_OAS_sulfhy"/>
    <property type="match status" value="1"/>
</dbReference>
<sequence>MKIETQLLHEGYQPKNGEPRALPIYQSTTYKYDSTEHIGKLFDLSAEGHMYSRISNPTVAAVEAKIAALEGGVGAMCTTSGQAASMISLLNILKAGDHFISVSTIYGGTINLFAVTLKRFGIECTFVSTDATEEEIQKEFKDNTRAVFGETIANPALSVFDIEKFANIAHKNNVPLIVDNTFATPVLCRPFEFGADIVVHSTTKYMDGHAVQLGGVIVDSGNFDWTSGKFPEFTEPDESYHGVVYTKNFGKAAYIAKARVQMMRDIGAYPSANAAFLLNLGLETLAVRMERHCSNALTVADYLSKSEKVEFVNYPGLATDKYHELAKKYVPKGASGVISLSIKGSRENAVKFIDSLKLASNEVHVADIRTCVLHPASSTHRQLTDSQLVAAGITPGLVRLSVGIENIDDILDDIKQALDNIN</sequence>
<evidence type="ECO:0000313" key="7">
    <source>
        <dbReference type="EMBL" id="TWH80613.1"/>
    </source>
</evidence>
<evidence type="ECO:0000256" key="2">
    <source>
        <dbReference type="ARBA" id="ARBA00009077"/>
    </source>
</evidence>
<dbReference type="GO" id="GO:0003961">
    <property type="term" value="F:O-acetylhomoserine aminocarboxypropyltransferase activity"/>
    <property type="evidence" value="ECO:0007669"/>
    <property type="project" value="TreeGrafter"/>
</dbReference>
<keyword evidence="3" id="KW-0808">Transferase</keyword>
<keyword evidence="8" id="KW-1185">Reference proteome</keyword>
<evidence type="ECO:0000256" key="3">
    <source>
        <dbReference type="ARBA" id="ARBA00022679"/>
    </source>
</evidence>
<dbReference type="GO" id="GO:0030170">
    <property type="term" value="F:pyridoxal phosphate binding"/>
    <property type="evidence" value="ECO:0007669"/>
    <property type="project" value="InterPro"/>
</dbReference>
<dbReference type="OrthoDB" id="9780685at2"/>
<dbReference type="InterPro" id="IPR000277">
    <property type="entry name" value="Cys/Met-Metab_PyrdxlP-dep_enz"/>
</dbReference>
<keyword evidence="7" id="KW-0456">Lyase</keyword>
<evidence type="ECO:0000256" key="5">
    <source>
        <dbReference type="PIRSR" id="PIRSR001434-2"/>
    </source>
</evidence>
<dbReference type="RefSeq" id="WP_145082606.1">
    <property type="nucleotide sequence ID" value="NZ_DAMBUX010000011.1"/>
</dbReference>
<dbReference type="GO" id="GO:0005737">
    <property type="term" value="C:cytoplasm"/>
    <property type="evidence" value="ECO:0007669"/>
    <property type="project" value="TreeGrafter"/>
</dbReference>
<dbReference type="PANTHER" id="PTHR43797">
    <property type="entry name" value="HOMOCYSTEINE/CYSTEINE SYNTHASE"/>
    <property type="match status" value="1"/>
</dbReference>
<dbReference type="SUPFAM" id="SSF53383">
    <property type="entry name" value="PLP-dependent transferases"/>
    <property type="match status" value="1"/>
</dbReference>
<dbReference type="CDD" id="cd00614">
    <property type="entry name" value="CGS_like"/>
    <property type="match status" value="1"/>
</dbReference>
<accession>A0A562JBZ4</accession>
<feature type="modified residue" description="N6-(pyridoxal phosphate)lysine" evidence="5">
    <location>
        <position position="204"/>
    </location>
</feature>
<comment type="caution">
    <text evidence="7">The sequence shown here is derived from an EMBL/GenBank/DDBJ whole genome shotgun (WGS) entry which is preliminary data.</text>
</comment>
<evidence type="ECO:0000256" key="1">
    <source>
        <dbReference type="ARBA" id="ARBA00001933"/>
    </source>
</evidence>